<dbReference type="RefSeq" id="WP_117638662.1">
    <property type="nucleotide sequence ID" value="NZ_QSHK01000002.1"/>
</dbReference>
<organism evidence="2 3">
    <name type="scientific">Dorea formicigenerans</name>
    <dbReference type="NCBI Taxonomy" id="39486"/>
    <lineage>
        <taxon>Bacteria</taxon>
        <taxon>Bacillati</taxon>
        <taxon>Bacillota</taxon>
        <taxon>Clostridia</taxon>
        <taxon>Lachnospirales</taxon>
        <taxon>Lachnospiraceae</taxon>
        <taxon>Dorea</taxon>
    </lineage>
</organism>
<dbReference type="EMBL" id="QSHK01000002">
    <property type="protein sequence ID" value="RHC09635.1"/>
    <property type="molecule type" value="Genomic_DNA"/>
</dbReference>
<dbReference type="AlphaFoldDB" id="A0A413YMH1"/>
<dbReference type="Proteomes" id="UP000284742">
    <property type="component" value="Unassembled WGS sequence"/>
</dbReference>
<evidence type="ECO:0008006" key="4">
    <source>
        <dbReference type="Google" id="ProtNLM"/>
    </source>
</evidence>
<reference evidence="2 3" key="1">
    <citation type="submission" date="2018-08" db="EMBL/GenBank/DDBJ databases">
        <title>A genome reference for cultivated species of the human gut microbiota.</title>
        <authorList>
            <person name="Zou Y."/>
            <person name="Xue W."/>
            <person name="Luo G."/>
        </authorList>
    </citation>
    <scope>NUCLEOTIDE SEQUENCE [LARGE SCALE GENOMIC DNA]</scope>
    <source>
        <strain evidence="2 3">AM37-5</strain>
    </source>
</reference>
<evidence type="ECO:0000256" key="1">
    <source>
        <dbReference type="SAM" id="Coils"/>
    </source>
</evidence>
<protein>
    <recommendedName>
        <fullName evidence="4">ErpK protein</fullName>
    </recommendedName>
</protein>
<comment type="caution">
    <text evidence="2">The sequence shown here is derived from an EMBL/GenBank/DDBJ whole genome shotgun (WGS) entry which is preliminary data.</text>
</comment>
<accession>A0A413YMH1</accession>
<gene>
    <name evidence="2" type="ORF">DW860_04675</name>
</gene>
<evidence type="ECO:0000313" key="2">
    <source>
        <dbReference type="EMBL" id="RHC09635.1"/>
    </source>
</evidence>
<keyword evidence="1" id="KW-0175">Coiled coil</keyword>
<evidence type="ECO:0000313" key="3">
    <source>
        <dbReference type="Proteomes" id="UP000284742"/>
    </source>
</evidence>
<proteinExistence type="predicted"/>
<sequence>MAREINAELLDTKIEKAQQDLAKAKHLYDAVAATLKDLLDKRDSLRQKKLLDAIAQSGRSYEEIKQYLHSKSEAV</sequence>
<feature type="coiled-coil region" evidence="1">
    <location>
        <begin position="7"/>
        <end position="48"/>
    </location>
</feature>
<name>A0A413YMH1_9FIRM</name>